<dbReference type="InterPro" id="IPR027417">
    <property type="entry name" value="P-loop_NTPase"/>
</dbReference>
<protein>
    <recommendedName>
        <fullName evidence="1">ATPase AAA-type core domain-containing protein</fullName>
    </recommendedName>
</protein>
<accession>A0A0A6PC07</accession>
<evidence type="ECO:0000313" key="2">
    <source>
        <dbReference type="EMBL" id="KHD07789.1"/>
    </source>
</evidence>
<name>A0A0A6PC07_9GAMM</name>
<evidence type="ECO:0000313" key="3">
    <source>
        <dbReference type="Proteomes" id="UP000030428"/>
    </source>
</evidence>
<dbReference type="Pfam" id="PF13304">
    <property type="entry name" value="AAA_21"/>
    <property type="match status" value="1"/>
</dbReference>
<comment type="caution">
    <text evidence="2">The sequence shown here is derived from an EMBL/GenBank/DDBJ whole genome shotgun (WGS) entry which is preliminary data.</text>
</comment>
<gene>
    <name evidence="2" type="ORF">PN36_29000</name>
</gene>
<reference evidence="2 3" key="1">
    <citation type="journal article" date="2016" name="Front. Microbiol.">
        <title>Single-Cell (Meta-)Genomics of a Dimorphic Candidatus Thiomargarita nelsonii Reveals Genomic Plasticity.</title>
        <authorList>
            <person name="Flood B.E."/>
            <person name="Fliss P."/>
            <person name="Jones D.S."/>
            <person name="Dick G.J."/>
            <person name="Jain S."/>
            <person name="Kaster A.K."/>
            <person name="Winkel M."/>
            <person name="Mussmann M."/>
            <person name="Bailey J."/>
        </authorList>
    </citation>
    <scope>NUCLEOTIDE SEQUENCE [LARGE SCALE GENOMIC DNA]</scope>
    <source>
        <strain evidence="2">Hydrate Ridge</strain>
    </source>
</reference>
<keyword evidence="3" id="KW-1185">Reference proteome</keyword>
<dbReference type="SUPFAM" id="SSF52540">
    <property type="entry name" value="P-loop containing nucleoside triphosphate hydrolases"/>
    <property type="match status" value="1"/>
</dbReference>
<dbReference type="PIRSF" id="PIRSF029347">
    <property type="entry name" value="RecF"/>
    <property type="match status" value="1"/>
</dbReference>
<dbReference type="Proteomes" id="UP000030428">
    <property type="component" value="Unassembled WGS sequence"/>
</dbReference>
<sequence length="373" mass="43535">MLTRLYLDNFKVFVNFELQTKSLNLLLGTNGSGKSSTFEILRLLQKLIEGCAVSELFSLNSLTRWQGVNVQTFELDILGNGGQYRYRLEIEHQPNSRQSHIKHERLLFDGQPLYQFLKGKILWYRDDYSKGAYFDFDWNRSGLTTVLPRHDNTRVTWFKKRMTQIYILRLNPFAMQSRSELEVTLPAEDLSNFASWYRHLLQEQPAMYASLQQALREAIDGFDTLTLENDGEHARVLKVKFKSQHEETFRFSNKLEFRFDELSEGQQALIILYTLLNYSSENDVTFCLDEPENFLALPEIQPWLLQLADKTEEEACQVLMISHHPELINYLAASKGYWFERLNGRAVRVNPIKSDNLDGLPVSELVARGWINE</sequence>
<dbReference type="EMBL" id="JSZA02000195">
    <property type="protein sequence ID" value="KHD07789.1"/>
    <property type="molecule type" value="Genomic_DNA"/>
</dbReference>
<dbReference type="InterPro" id="IPR014555">
    <property type="entry name" value="RecF-like"/>
</dbReference>
<dbReference type="InterPro" id="IPR003959">
    <property type="entry name" value="ATPase_AAA_core"/>
</dbReference>
<evidence type="ECO:0000259" key="1">
    <source>
        <dbReference type="Pfam" id="PF13304"/>
    </source>
</evidence>
<organism evidence="2 3">
    <name type="scientific">Candidatus Thiomargarita nelsonii</name>
    <dbReference type="NCBI Taxonomy" id="1003181"/>
    <lineage>
        <taxon>Bacteria</taxon>
        <taxon>Pseudomonadati</taxon>
        <taxon>Pseudomonadota</taxon>
        <taxon>Gammaproteobacteria</taxon>
        <taxon>Thiotrichales</taxon>
        <taxon>Thiotrichaceae</taxon>
        <taxon>Thiomargarita</taxon>
    </lineage>
</organism>
<dbReference type="AlphaFoldDB" id="A0A0A6PC07"/>
<dbReference type="GO" id="GO:0005524">
    <property type="term" value="F:ATP binding"/>
    <property type="evidence" value="ECO:0007669"/>
    <property type="project" value="InterPro"/>
</dbReference>
<proteinExistence type="predicted"/>
<dbReference type="PANTHER" id="PTHR40396:SF1">
    <property type="entry name" value="ATPASE AAA-TYPE CORE DOMAIN-CONTAINING PROTEIN"/>
    <property type="match status" value="1"/>
</dbReference>
<feature type="domain" description="ATPase AAA-type core" evidence="1">
    <location>
        <begin position="23"/>
        <end position="329"/>
    </location>
</feature>
<dbReference type="GO" id="GO:0016887">
    <property type="term" value="F:ATP hydrolysis activity"/>
    <property type="evidence" value="ECO:0007669"/>
    <property type="project" value="InterPro"/>
</dbReference>
<dbReference type="PANTHER" id="PTHR40396">
    <property type="entry name" value="ATPASE-LIKE PROTEIN"/>
    <property type="match status" value="1"/>
</dbReference>
<dbReference type="Gene3D" id="3.40.50.300">
    <property type="entry name" value="P-loop containing nucleotide triphosphate hydrolases"/>
    <property type="match status" value="1"/>
</dbReference>